<feature type="region of interest" description="Disordered" evidence="1">
    <location>
        <begin position="39"/>
        <end position="68"/>
    </location>
</feature>
<sequence>MTPKAVAAPMTINAAYNPRPVALLAAAAAAAALPHLLASGRADSPRVQSRRPRRLWGREDGFTMASPR</sequence>
<gene>
    <name evidence="2" type="ORF">GMPD_09370</name>
</gene>
<dbReference type="EMBL" id="BLXY01000001">
    <property type="protein sequence ID" value="GFO63018.1"/>
    <property type="molecule type" value="Genomic_DNA"/>
</dbReference>
<dbReference type="Proteomes" id="UP000568888">
    <property type="component" value="Unassembled WGS sequence"/>
</dbReference>
<dbReference type="RefSeq" id="WP_183345583.1">
    <property type="nucleotide sequence ID" value="NZ_BLXY01000001.1"/>
</dbReference>
<dbReference type="AlphaFoldDB" id="A0A6V8MSB2"/>
<evidence type="ECO:0000313" key="3">
    <source>
        <dbReference type="Proteomes" id="UP000568888"/>
    </source>
</evidence>
<evidence type="ECO:0000256" key="1">
    <source>
        <dbReference type="SAM" id="MobiDB-lite"/>
    </source>
</evidence>
<comment type="caution">
    <text evidence="2">The sequence shown here is derived from an EMBL/GenBank/DDBJ whole genome shotgun (WGS) entry which is preliminary data.</text>
</comment>
<accession>A0A6V8MSB2</accession>
<proteinExistence type="predicted"/>
<reference evidence="3" key="1">
    <citation type="submission" date="2020-06" db="EMBL/GenBank/DDBJ databases">
        <title>Draft genomic sequecing of Geomonas sp. Red736.</title>
        <authorList>
            <person name="Itoh H."/>
            <person name="Xu Z.X."/>
            <person name="Ushijima N."/>
            <person name="Masuda Y."/>
            <person name="Shiratori Y."/>
            <person name="Senoo K."/>
        </authorList>
    </citation>
    <scope>NUCLEOTIDE SEQUENCE [LARGE SCALE GENOMIC DNA]</scope>
    <source>
        <strain evidence="3">Red736</strain>
    </source>
</reference>
<protein>
    <submittedName>
        <fullName evidence="2">Uncharacterized protein</fullName>
    </submittedName>
</protein>
<evidence type="ECO:0000313" key="2">
    <source>
        <dbReference type="EMBL" id="GFO63018.1"/>
    </source>
</evidence>
<name>A0A6V8MSB2_9BACT</name>
<organism evidence="2 3">
    <name type="scientific">Geomonas paludis</name>
    <dbReference type="NCBI Taxonomy" id="2740185"/>
    <lineage>
        <taxon>Bacteria</taxon>
        <taxon>Pseudomonadati</taxon>
        <taxon>Thermodesulfobacteriota</taxon>
        <taxon>Desulfuromonadia</taxon>
        <taxon>Geobacterales</taxon>
        <taxon>Geobacteraceae</taxon>
        <taxon>Geomonas</taxon>
    </lineage>
</organism>